<evidence type="ECO:0000256" key="2">
    <source>
        <dbReference type="ARBA" id="ARBA00022679"/>
    </source>
</evidence>
<evidence type="ECO:0000256" key="4">
    <source>
        <dbReference type="ARBA" id="ARBA00022705"/>
    </source>
</evidence>
<dbReference type="CDD" id="cd00009">
    <property type="entry name" value="AAA"/>
    <property type="match status" value="1"/>
</dbReference>
<dbReference type="GO" id="GO:0006261">
    <property type="term" value="P:DNA-templated DNA replication"/>
    <property type="evidence" value="ECO:0007669"/>
    <property type="project" value="TreeGrafter"/>
</dbReference>
<reference evidence="13 14" key="1">
    <citation type="journal article" date="2013" name="Genome Biol. Evol.">
        <title>Complete genomes of two dipteran-associated spiroplasmas provided insights into the origin, dynamics, and impacts of viral invasion in spiroplasma.</title>
        <authorList>
            <person name="Ku C."/>
            <person name="Lo W.S."/>
            <person name="Chen L.L."/>
            <person name="Kuo C.H."/>
        </authorList>
    </citation>
    <scope>NUCLEOTIDE SEQUENCE [LARGE SCALE GENOMIC DNA]</scope>
    <source>
        <strain evidence="13 14">DF-1</strain>
    </source>
</reference>
<comment type="catalytic activity">
    <reaction evidence="10 11">
        <text>DNA(n) + a 2'-deoxyribonucleoside 5'-triphosphate = DNA(n+1) + diphosphate</text>
        <dbReference type="Rhea" id="RHEA:22508"/>
        <dbReference type="Rhea" id="RHEA-COMP:17339"/>
        <dbReference type="Rhea" id="RHEA-COMP:17340"/>
        <dbReference type="ChEBI" id="CHEBI:33019"/>
        <dbReference type="ChEBI" id="CHEBI:61560"/>
        <dbReference type="ChEBI" id="CHEBI:173112"/>
        <dbReference type="EC" id="2.7.7.7"/>
    </reaction>
</comment>
<dbReference type="InterPro" id="IPR045085">
    <property type="entry name" value="HLD_clamp_pol_III_gamma_tau"/>
</dbReference>
<dbReference type="PRINTS" id="PR00300">
    <property type="entry name" value="CLPPROTEASEA"/>
</dbReference>
<dbReference type="GO" id="GO:0046872">
    <property type="term" value="F:metal ion binding"/>
    <property type="evidence" value="ECO:0007669"/>
    <property type="project" value="UniProtKB-KW"/>
</dbReference>
<dbReference type="HOGENOM" id="CLU_006229_0_3_14"/>
<dbReference type="NCBIfam" id="NF004046">
    <property type="entry name" value="PRK05563.1"/>
    <property type="match status" value="1"/>
</dbReference>
<keyword evidence="4 11" id="KW-0235">DNA replication</keyword>
<keyword evidence="3 11" id="KW-0548">Nucleotidyltransferase</keyword>
<dbReference type="GO" id="GO:0009360">
    <property type="term" value="C:DNA polymerase III complex"/>
    <property type="evidence" value="ECO:0007669"/>
    <property type="project" value="InterPro"/>
</dbReference>
<keyword evidence="2 11" id="KW-0808">Transferase</keyword>
<dbReference type="Pfam" id="PF13177">
    <property type="entry name" value="DNA_pol3_delta2"/>
    <property type="match status" value="1"/>
</dbReference>
<evidence type="ECO:0000313" key="14">
    <source>
        <dbReference type="Proteomes" id="UP000013964"/>
    </source>
</evidence>
<evidence type="ECO:0000259" key="12">
    <source>
        <dbReference type="SMART" id="SM00382"/>
    </source>
</evidence>
<accession>R4U9Q1</accession>
<comment type="subunit">
    <text evidence="11">DNA polymerase III contains a core (composed of alpha, epsilon and theta chains) that associates with a tau subunit. This core dimerizes to form the POLIII' complex. PolIII' associates with the gamma complex (composed of gamma, delta, delta', psi and chi chains) and with the beta chain to form the complete DNA polymerase III complex.</text>
</comment>
<dbReference type="OrthoDB" id="9810148at2"/>
<dbReference type="InterPro" id="IPR050238">
    <property type="entry name" value="DNA_Rep/Repair_Clamp_Loader"/>
</dbReference>
<dbReference type="Gene3D" id="1.20.272.10">
    <property type="match status" value="1"/>
</dbReference>
<dbReference type="STRING" id="1276227.SCHRY_v1c00070"/>
<proteinExistence type="inferred from homology"/>
<dbReference type="NCBIfam" id="TIGR02397">
    <property type="entry name" value="dnaX_nterm"/>
    <property type="match status" value="1"/>
</dbReference>
<dbReference type="RefSeq" id="WP_016338421.1">
    <property type="nucleotide sequence ID" value="NC_021280.1"/>
</dbReference>
<evidence type="ECO:0000256" key="9">
    <source>
        <dbReference type="ARBA" id="ARBA00022932"/>
    </source>
</evidence>
<evidence type="ECO:0000313" key="13">
    <source>
        <dbReference type="EMBL" id="AGM24594.1"/>
    </source>
</evidence>
<dbReference type="FunFam" id="3.40.50.300:FF:000014">
    <property type="entry name" value="DNA polymerase III subunit gamma/tau"/>
    <property type="match status" value="1"/>
</dbReference>
<keyword evidence="6 11" id="KW-0547">Nucleotide-binding</keyword>
<dbReference type="InterPro" id="IPR027417">
    <property type="entry name" value="P-loop_NTPase"/>
</dbReference>
<dbReference type="GO" id="GO:0003677">
    <property type="term" value="F:DNA binding"/>
    <property type="evidence" value="ECO:0007669"/>
    <property type="project" value="InterPro"/>
</dbReference>
<dbReference type="InterPro" id="IPR012763">
    <property type="entry name" value="DNA_pol_III_sug/sutau_N"/>
</dbReference>
<dbReference type="InterPro" id="IPR008921">
    <property type="entry name" value="DNA_pol3_clamp-load_cplx_C"/>
</dbReference>
<protein>
    <recommendedName>
        <fullName evidence="11">DNA polymerase III subunit gamma/tau</fullName>
        <ecNumber evidence="11">2.7.7.7</ecNumber>
    </recommendedName>
</protein>
<dbReference type="SUPFAM" id="SSF52540">
    <property type="entry name" value="P-loop containing nucleoside triphosphate hydrolases"/>
    <property type="match status" value="1"/>
</dbReference>
<dbReference type="GO" id="GO:0005524">
    <property type="term" value="F:ATP binding"/>
    <property type="evidence" value="ECO:0007669"/>
    <property type="project" value="UniProtKB-KW"/>
</dbReference>
<keyword evidence="5" id="KW-0479">Metal-binding</keyword>
<feature type="domain" description="AAA+ ATPase" evidence="12">
    <location>
        <begin position="37"/>
        <end position="179"/>
    </location>
</feature>
<comment type="function">
    <text evidence="11">DNA polymerase III is a complex, multichain enzyme responsible for most of the replicative synthesis in bacteria. This DNA polymerase also exhibits 3' to 5' exonuclease activity.</text>
</comment>
<dbReference type="PANTHER" id="PTHR11669:SF0">
    <property type="entry name" value="PROTEIN STICHEL-LIKE 2"/>
    <property type="match status" value="1"/>
</dbReference>
<dbReference type="CDD" id="cd18137">
    <property type="entry name" value="HLD_clamp_pol_III_gamma_tau"/>
    <property type="match status" value="1"/>
</dbReference>
<evidence type="ECO:0000256" key="11">
    <source>
        <dbReference type="RuleBase" id="RU364063"/>
    </source>
</evidence>
<dbReference type="InterPro" id="IPR001270">
    <property type="entry name" value="ClpA/B"/>
</dbReference>
<evidence type="ECO:0000256" key="6">
    <source>
        <dbReference type="ARBA" id="ARBA00022741"/>
    </source>
</evidence>
<dbReference type="AlphaFoldDB" id="R4U9Q1"/>
<dbReference type="InterPro" id="IPR022754">
    <property type="entry name" value="DNA_pol_III_gamma-3"/>
</dbReference>
<dbReference type="PATRIC" id="fig|1276227.3.peg.7"/>
<evidence type="ECO:0000256" key="1">
    <source>
        <dbReference type="ARBA" id="ARBA00006360"/>
    </source>
</evidence>
<dbReference type="EC" id="2.7.7.7" evidence="11"/>
<keyword evidence="7" id="KW-0862">Zinc</keyword>
<dbReference type="Pfam" id="PF22608">
    <property type="entry name" value="DNAX_ATPase_lid"/>
    <property type="match status" value="1"/>
</dbReference>
<dbReference type="SUPFAM" id="SSF48019">
    <property type="entry name" value="post-AAA+ oligomerization domain-like"/>
    <property type="match status" value="1"/>
</dbReference>
<evidence type="ECO:0000256" key="10">
    <source>
        <dbReference type="ARBA" id="ARBA00049244"/>
    </source>
</evidence>
<dbReference type="InterPro" id="IPR003593">
    <property type="entry name" value="AAA+_ATPase"/>
</dbReference>
<keyword evidence="9 11" id="KW-0239">DNA-directed DNA polymerase</keyword>
<dbReference type="eggNOG" id="COG2812">
    <property type="taxonomic scope" value="Bacteria"/>
</dbReference>
<dbReference type="Pfam" id="PF12169">
    <property type="entry name" value="DNA_pol3_gamma3"/>
    <property type="match status" value="1"/>
</dbReference>
<evidence type="ECO:0000256" key="5">
    <source>
        <dbReference type="ARBA" id="ARBA00022723"/>
    </source>
</evidence>
<keyword evidence="14" id="KW-1185">Reference proteome</keyword>
<dbReference type="SMART" id="SM00382">
    <property type="entry name" value="AAA"/>
    <property type="match status" value="1"/>
</dbReference>
<dbReference type="KEGG" id="scr:SCHRY_v1c00070"/>
<evidence type="ECO:0000256" key="7">
    <source>
        <dbReference type="ARBA" id="ARBA00022833"/>
    </source>
</evidence>
<name>R4U9Q1_9MOLU</name>
<dbReference type="EMBL" id="CP005077">
    <property type="protein sequence ID" value="AGM24594.1"/>
    <property type="molecule type" value="Genomic_DNA"/>
</dbReference>
<keyword evidence="8 11" id="KW-0067">ATP-binding</keyword>
<dbReference type="PANTHER" id="PTHR11669">
    <property type="entry name" value="REPLICATION FACTOR C / DNA POLYMERASE III GAMMA-TAU SUBUNIT"/>
    <property type="match status" value="1"/>
</dbReference>
<dbReference type="GO" id="GO:0003887">
    <property type="term" value="F:DNA-directed DNA polymerase activity"/>
    <property type="evidence" value="ECO:0007669"/>
    <property type="project" value="UniProtKB-KW"/>
</dbReference>
<organism evidence="13 14">
    <name type="scientific">Spiroplasma chrysopicola DF-1</name>
    <dbReference type="NCBI Taxonomy" id="1276227"/>
    <lineage>
        <taxon>Bacteria</taxon>
        <taxon>Bacillati</taxon>
        <taxon>Mycoplasmatota</taxon>
        <taxon>Mollicutes</taxon>
        <taxon>Entomoplasmatales</taxon>
        <taxon>Spiroplasmataceae</taxon>
        <taxon>Spiroplasma</taxon>
    </lineage>
</organism>
<sequence length="679" mass="77846">MNYISLYRKYRPNGFDRVIGQTEIKVALQNAISNNSFSHAYLFSGPRGTGKTSIAKIFAKSINCENLVSGVACNNCINCLEMNQGFAVDVLEIDAASNNGVDEIREIRNNVQLSPTKAKYKVYIIDEIHMLTNSAFNALLKTLEEPPKHVIFILATTESHKIPATIISRCQQYNFRKISKSELEQNLINILNHEQIKFEELAIKEIALLSDGSARDSLSILEQVVMFSNRNVTLEAVNTIFATVSKQNKLAILKNIFENNANEVLETSKKLYFAGTDFELLAISLLDILKEIFEFKQTNNLNFLTILSKTEAEIFANKLTSKELVSLIDLLTDNLNKMKLAKSQELYFELILLKALSFFEDNKKDLTDLVLSNGIKDFKMVQPEIKEQNIYPESNKNIKIYSKNNIKHNQEPVDNNLFTAEQQQAEIKDNVEIEQEDIPMEGLFENSFIAPADPDQFFTNEENVETGIPASEKVIIKNEELNETNSGFENNIAGITNLDKYRDDIKKRINIYNFTDINYSVNQILNILVAANKENREKFETFFNELIKTKDKKINFEKLISFYGVKYTAASDQGLIIVTSTKPEANWISHEMSDWEFRNKLFEYFDSDFVIIALSENEWSNIKGDYLKLRQVNKLPTVTLVDVEEFYQNLLIKQIDDYESHKEAIETGKQIFDNIKIID</sequence>
<dbReference type="Proteomes" id="UP000013964">
    <property type="component" value="Chromosome"/>
</dbReference>
<evidence type="ECO:0000256" key="8">
    <source>
        <dbReference type="ARBA" id="ARBA00022840"/>
    </source>
</evidence>
<dbReference type="Gene3D" id="3.40.50.300">
    <property type="entry name" value="P-loop containing nucleotide triphosphate hydrolases"/>
    <property type="match status" value="1"/>
</dbReference>
<comment type="similarity">
    <text evidence="1 11">Belongs to the DnaX/STICHEL family.</text>
</comment>
<dbReference type="Gene3D" id="1.10.8.60">
    <property type="match status" value="1"/>
</dbReference>
<evidence type="ECO:0000256" key="3">
    <source>
        <dbReference type="ARBA" id="ARBA00022695"/>
    </source>
</evidence>
<gene>
    <name evidence="11 13" type="primary">dnaX</name>
    <name evidence="13" type="ORF">SCHRY_v1c00070</name>
</gene>